<gene>
    <name evidence="3" type="ORF">HINF_LOCUS11408</name>
    <name evidence="2" type="ORF">HINF_LOCUS25915</name>
</gene>
<dbReference type="EMBL" id="CAXDID020000025">
    <property type="protein sequence ID" value="CAL5990569.1"/>
    <property type="molecule type" value="Genomic_DNA"/>
</dbReference>
<dbReference type="EMBL" id="CATOUU010000654">
    <property type="protein sequence ID" value="CAI9938270.1"/>
    <property type="molecule type" value="Genomic_DNA"/>
</dbReference>
<evidence type="ECO:0000256" key="1">
    <source>
        <dbReference type="SAM" id="Coils"/>
    </source>
</evidence>
<accession>A0AA86PMQ5</accession>
<reference evidence="2" key="1">
    <citation type="submission" date="2023-06" db="EMBL/GenBank/DDBJ databases">
        <authorList>
            <person name="Kurt Z."/>
        </authorList>
    </citation>
    <scope>NUCLEOTIDE SEQUENCE</scope>
</reference>
<evidence type="ECO:0000313" key="4">
    <source>
        <dbReference type="Proteomes" id="UP001642409"/>
    </source>
</evidence>
<keyword evidence="4" id="KW-1185">Reference proteome</keyword>
<proteinExistence type="predicted"/>
<name>A0AA86PMQ5_9EUKA</name>
<dbReference type="AlphaFoldDB" id="A0AA86PMQ5"/>
<feature type="coiled-coil region" evidence="1">
    <location>
        <begin position="214"/>
        <end position="422"/>
    </location>
</feature>
<protein>
    <submittedName>
        <fullName evidence="2">Uncharacterized protein</fullName>
    </submittedName>
</protein>
<dbReference type="Proteomes" id="UP001642409">
    <property type="component" value="Unassembled WGS sequence"/>
</dbReference>
<evidence type="ECO:0000313" key="2">
    <source>
        <dbReference type="EMBL" id="CAI9938270.1"/>
    </source>
</evidence>
<keyword evidence="1" id="KW-0175">Coiled coil</keyword>
<reference evidence="3 4" key="2">
    <citation type="submission" date="2024-07" db="EMBL/GenBank/DDBJ databases">
        <authorList>
            <person name="Akdeniz Z."/>
        </authorList>
    </citation>
    <scope>NUCLEOTIDE SEQUENCE [LARGE SCALE GENOMIC DNA]</scope>
</reference>
<feature type="coiled-coil region" evidence="1">
    <location>
        <begin position="107"/>
        <end position="183"/>
    </location>
</feature>
<evidence type="ECO:0000313" key="3">
    <source>
        <dbReference type="EMBL" id="CAL5990569.1"/>
    </source>
</evidence>
<organism evidence="2">
    <name type="scientific">Hexamita inflata</name>
    <dbReference type="NCBI Taxonomy" id="28002"/>
    <lineage>
        <taxon>Eukaryota</taxon>
        <taxon>Metamonada</taxon>
        <taxon>Diplomonadida</taxon>
        <taxon>Hexamitidae</taxon>
        <taxon>Hexamitinae</taxon>
        <taxon>Hexamita</taxon>
    </lineage>
</organism>
<comment type="caution">
    <text evidence="2">The sequence shown here is derived from an EMBL/GenBank/DDBJ whole genome shotgun (WGS) entry which is preliminary data.</text>
</comment>
<sequence>MRGFSINQARADPSVSYEINKRRQDDSVRTFYENAVADDHRIANINRTINRRIVPAVERLTMDQIRMKILASERVRREQLERIFNQELVQYQKITNTQKQEYESQTINRLQDRVDQINAQKSLQTQEYVQVKRQQQFQNNCDELRGRNELINARANRIQWELQALEQKKNRDYEKQIDRALDQITLNDFQLFQQQRQQAYLDKLEDIKRQQIELTNETNKRIQLKQSMKNEEMQLFQKEQELRALGAEVEQMQINLMKNESKFNCEELKTQQLISETLKRKQKDEKLKEGREDVKNIQAEIDAQKRRDLENQKNLKEMQDIYQGVEKERQNYKKMEEQMIDTLFLQDIHAKDAKQLQREQNETLRRKQIANEQTTWNYEIAEHKRLRVESKAETKNDLLRSIEELKQYKEFEQKQFEDKKREQAEYLIYLQKQDEVKAEKSRTLIREDRDYANQVKNELEETNRTINGKLGLVDDRMRELDSIKLQNEEKYKPKKQWYNV</sequence>